<feature type="repeat" description="ANK" evidence="3">
    <location>
        <begin position="120"/>
        <end position="152"/>
    </location>
</feature>
<gene>
    <name evidence="4" type="ORF">CCMP2556_LOCUS31739</name>
</gene>
<evidence type="ECO:0000313" key="4">
    <source>
        <dbReference type="EMBL" id="CAK9064590.1"/>
    </source>
</evidence>
<name>A0ABP0NLC8_9DINO</name>
<accession>A0ABP0NLC8</accession>
<evidence type="ECO:0000313" key="5">
    <source>
        <dbReference type="Proteomes" id="UP001642484"/>
    </source>
</evidence>
<keyword evidence="5" id="KW-1185">Reference proteome</keyword>
<dbReference type="Pfam" id="PF12796">
    <property type="entry name" value="Ank_2"/>
    <property type="match status" value="2"/>
</dbReference>
<dbReference type="InterPro" id="IPR002110">
    <property type="entry name" value="Ankyrin_rpt"/>
</dbReference>
<sequence length="309" mass="32838">MMLQVVAMSGTQVAQLGEQELGLILQSDKPVKALKEFLAVQIAVSRFQLRLLNRELSELRENDSLAPWNGVQHLQLLVLDLQSSDAATNEAFISACANNRWVEVVQMLHSPQDPNVRDAQGGTALHSAACNGHLEVVRGLLEAGSDIEATRRQDGATALLLAAHHGHLEVVRALLEAGAELNAKASDGSTALLFAAFHGHLQVVRTLLETGAEVNAKAVDGGTALLAASLKGHLEVVRSLLEAGSDIEATRRKDGATALLLAAHHGHLEVVRALLEAGAELNARADNGATALRLAAGHHELAELLRRQL</sequence>
<dbReference type="Gene3D" id="1.25.40.20">
    <property type="entry name" value="Ankyrin repeat-containing domain"/>
    <property type="match status" value="3"/>
</dbReference>
<dbReference type="PANTHER" id="PTHR24173">
    <property type="entry name" value="ANKYRIN REPEAT CONTAINING"/>
    <property type="match status" value="1"/>
</dbReference>
<evidence type="ECO:0000256" key="3">
    <source>
        <dbReference type="PROSITE-ProRule" id="PRU00023"/>
    </source>
</evidence>
<evidence type="ECO:0000256" key="2">
    <source>
        <dbReference type="ARBA" id="ARBA00023043"/>
    </source>
</evidence>
<comment type="caution">
    <text evidence="4">The sequence shown here is derived from an EMBL/GenBank/DDBJ whole genome shotgun (WGS) entry which is preliminary data.</text>
</comment>
<organism evidence="4 5">
    <name type="scientific">Durusdinium trenchii</name>
    <dbReference type="NCBI Taxonomy" id="1381693"/>
    <lineage>
        <taxon>Eukaryota</taxon>
        <taxon>Sar</taxon>
        <taxon>Alveolata</taxon>
        <taxon>Dinophyceae</taxon>
        <taxon>Suessiales</taxon>
        <taxon>Symbiodiniaceae</taxon>
        <taxon>Durusdinium</taxon>
    </lineage>
</organism>
<evidence type="ECO:0000256" key="1">
    <source>
        <dbReference type="ARBA" id="ARBA00022737"/>
    </source>
</evidence>
<keyword evidence="1" id="KW-0677">Repeat</keyword>
<proteinExistence type="predicted"/>
<feature type="repeat" description="ANK" evidence="3">
    <location>
        <begin position="254"/>
        <end position="286"/>
    </location>
</feature>
<dbReference type="Pfam" id="PF00023">
    <property type="entry name" value="Ank"/>
    <property type="match status" value="1"/>
</dbReference>
<feature type="repeat" description="ANK" evidence="3">
    <location>
        <begin position="154"/>
        <end position="186"/>
    </location>
</feature>
<feature type="repeat" description="ANK" evidence="3">
    <location>
        <begin position="220"/>
        <end position="252"/>
    </location>
</feature>
<reference evidence="4 5" key="1">
    <citation type="submission" date="2024-02" db="EMBL/GenBank/DDBJ databases">
        <authorList>
            <person name="Chen Y."/>
            <person name="Shah S."/>
            <person name="Dougan E. K."/>
            <person name="Thang M."/>
            <person name="Chan C."/>
        </authorList>
    </citation>
    <scope>NUCLEOTIDE SEQUENCE [LARGE SCALE GENOMIC DNA]</scope>
</reference>
<dbReference type="PROSITE" id="PS50297">
    <property type="entry name" value="ANK_REP_REGION"/>
    <property type="match status" value="5"/>
</dbReference>
<dbReference type="SMART" id="SM00248">
    <property type="entry name" value="ANK"/>
    <property type="match status" value="5"/>
</dbReference>
<dbReference type="PROSITE" id="PS50088">
    <property type="entry name" value="ANK_REPEAT"/>
    <property type="match status" value="5"/>
</dbReference>
<dbReference type="Proteomes" id="UP001642484">
    <property type="component" value="Unassembled WGS sequence"/>
</dbReference>
<protein>
    <submittedName>
        <fullName evidence="4">Uncharacterized protein</fullName>
    </submittedName>
</protein>
<dbReference type="EMBL" id="CAXAMN010021929">
    <property type="protein sequence ID" value="CAK9064590.1"/>
    <property type="molecule type" value="Genomic_DNA"/>
</dbReference>
<dbReference type="InterPro" id="IPR036770">
    <property type="entry name" value="Ankyrin_rpt-contain_sf"/>
</dbReference>
<dbReference type="PANTHER" id="PTHR24173:SF74">
    <property type="entry name" value="ANKYRIN REPEAT DOMAIN-CONTAINING PROTEIN 16"/>
    <property type="match status" value="1"/>
</dbReference>
<keyword evidence="2 3" id="KW-0040">ANK repeat</keyword>
<dbReference type="PRINTS" id="PR01415">
    <property type="entry name" value="ANKYRIN"/>
</dbReference>
<feature type="repeat" description="ANK" evidence="3">
    <location>
        <begin position="187"/>
        <end position="219"/>
    </location>
</feature>
<dbReference type="SUPFAM" id="SSF48403">
    <property type="entry name" value="Ankyrin repeat"/>
    <property type="match status" value="1"/>
</dbReference>